<dbReference type="AlphaFoldDB" id="A0A0E3R0N5"/>
<organism evidence="1 2">
    <name type="scientific">Methanosarcina barkeri 227</name>
    <dbReference type="NCBI Taxonomy" id="1434106"/>
    <lineage>
        <taxon>Archaea</taxon>
        <taxon>Methanobacteriati</taxon>
        <taxon>Methanobacteriota</taxon>
        <taxon>Stenosarchaea group</taxon>
        <taxon>Methanomicrobia</taxon>
        <taxon>Methanosarcinales</taxon>
        <taxon>Methanosarcinaceae</taxon>
        <taxon>Methanosarcina</taxon>
    </lineage>
</organism>
<name>A0A0E3R0N5_METBA</name>
<accession>A0A0E3R0N5</accession>
<dbReference type="EMBL" id="CP009530">
    <property type="protein sequence ID" value="AKB56949.1"/>
    <property type="molecule type" value="Genomic_DNA"/>
</dbReference>
<protein>
    <submittedName>
        <fullName evidence="1">Uncharacterized protein</fullName>
    </submittedName>
</protein>
<sequence length="58" mass="6642">MRLYCTHFNFCRGHGGLGYKDERGVECKNTPAREAGIVESIWTLKELLTFRCFKTSIG</sequence>
<dbReference type="HOGENOM" id="CLU_2985736_0_0_2"/>
<dbReference type="KEGG" id="mbar:MSBR2_0433"/>
<proteinExistence type="predicted"/>
<gene>
    <name evidence="1" type="ORF">MSBR2_0433</name>
</gene>
<evidence type="ECO:0000313" key="2">
    <source>
        <dbReference type="Proteomes" id="UP000033079"/>
    </source>
</evidence>
<reference evidence="1 2" key="1">
    <citation type="submission" date="2014-07" db="EMBL/GenBank/DDBJ databases">
        <title>Methanogenic archaea and the global carbon cycle.</title>
        <authorList>
            <person name="Henriksen J.R."/>
            <person name="Luke J."/>
            <person name="Reinhart S."/>
            <person name="Benedict M.N."/>
            <person name="Youngblut N.D."/>
            <person name="Metcalf M.E."/>
            <person name="Whitaker R.J."/>
            <person name="Metcalf W.W."/>
        </authorList>
    </citation>
    <scope>NUCLEOTIDE SEQUENCE [LARGE SCALE GENOMIC DNA]</scope>
    <source>
        <strain evidence="1 2">227</strain>
    </source>
</reference>
<evidence type="ECO:0000313" key="1">
    <source>
        <dbReference type="EMBL" id="AKB56949.1"/>
    </source>
</evidence>
<dbReference type="Proteomes" id="UP000033079">
    <property type="component" value="Chromosome"/>
</dbReference>
<dbReference type="PATRIC" id="fig|1434106.5.peg.523"/>